<dbReference type="GeneID" id="54414280"/>
<dbReference type="GO" id="GO:0030544">
    <property type="term" value="F:Hsp70 protein binding"/>
    <property type="evidence" value="ECO:0007669"/>
    <property type="project" value="TreeGrafter"/>
</dbReference>
<feature type="region of interest" description="Disordered" evidence="3">
    <location>
        <begin position="146"/>
        <end position="188"/>
    </location>
</feature>
<sequence length="463" mass="51177">MTSSEETLPVAAVSLRIDEAAERAAQGDVKAELSSSESPEQSSKSPNTKDVDRDAFVPALPPLLADAGEKSIDEQLKDLQSHPMFMKSLPNEPNEFVEALQAMAYEGTRAEVAANFREQGNDCFKTGHWRNAAEFYTKAIDHLINGTSEDGQKSDEKGNSAPQEEEVEEAEIELPRLENGEPVLSPEEEKKVEHAHLLACLLNRSLCNLKLQNFRSASLDARQALVLDPSSLKGYYRVALAHYHLSDPNGPSATPLDHLKSSKEAANKGLKVHPSDRDLVALSEKLHAREKQMYDKGQKKIQQQQKKFTKTAILKAALTSRGWVIADTGQRHGRPDLEDAEIRLDDPNDPKSELSLPLLVLYPLAAQSDFLKQVSEATKIGEVIGTVLEERPFWDTNAEYAPEATECYAESAKGSMLKLGRKVKLESVLAGGKVVLKDGMLTLHVVPKSGVDSWLEEIRKRRQ</sequence>
<dbReference type="InterPro" id="IPR011990">
    <property type="entry name" value="TPR-like_helical_dom_sf"/>
</dbReference>
<proteinExistence type="predicted"/>
<dbReference type="Pfam" id="PF18972">
    <property type="entry name" value="Wheel"/>
    <property type="match status" value="1"/>
</dbReference>
<reference evidence="5 7" key="1">
    <citation type="submission" date="2020-01" db="EMBL/GenBank/DDBJ databases">
        <authorList>
            <consortium name="DOE Joint Genome Institute"/>
            <person name="Haridas S."/>
            <person name="Albert R."/>
            <person name="Binder M."/>
            <person name="Bloem J."/>
            <person name="Labutti K."/>
            <person name="Salamov A."/>
            <person name="Andreopoulos B."/>
            <person name="Baker S.E."/>
            <person name="Barry K."/>
            <person name="Bills G."/>
            <person name="Bluhm B.H."/>
            <person name="Cannon C."/>
            <person name="Castanera R."/>
            <person name="Culley D.E."/>
            <person name="Daum C."/>
            <person name="Ezra D."/>
            <person name="Gonzalez J.B."/>
            <person name="Henrissat B."/>
            <person name="Kuo A."/>
            <person name="Liang C."/>
            <person name="Lipzen A."/>
            <person name="Lutzoni F."/>
            <person name="Magnuson J."/>
            <person name="Mondo S."/>
            <person name="Nolan M."/>
            <person name="Ohm R."/>
            <person name="Pangilinan J."/>
            <person name="Park H.-J."/>
            <person name="Ramirez L."/>
            <person name="Alfaro M."/>
            <person name="Sun H."/>
            <person name="Tritt A."/>
            <person name="Yoshinaga Y."/>
            <person name="Zwiers L.-H."/>
            <person name="Turgeon B.G."/>
            <person name="Goodwin S.B."/>
            <person name="Spatafora J.W."/>
            <person name="Crous P.W."/>
            <person name="Grigoriev I.V."/>
        </authorList>
    </citation>
    <scope>NUCLEOTIDE SEQUENCE</scope>
    <source>
        <strain evidence="5 7">CBS 781.70</strain>
    </source>
</reference>
<dbReference type="PANTHER" id="PTHR46035">
    <property type="entry name" value="TETRATRICOPEPTIDE REPEAT PROTEIN 4"/>
    <property type="match status" value="1"/>
</dbReference>
<evidence type="ECO:0000256" key="2">
    <source>
        <dbReference type="ARBA" id="ARBA00022803"/>
    </source>
</evidence>
<accession>A0A6G1GEB7</accession>
<keyword evidence="1" id="KW-0677">Repeat</keyword>
<dbReference type="PANTHER" id="PTHR46035:SF1">
    <property type="entry name" value="TETRATRICOPEPTIDE REPEAT PROTEIN 4"/>
    <property type="match status" value="1"/>
</dbReference>
<dbReference type="SUPFAM" id="SSF48452">
    <property type="entry name" value="TPR-like"/>
    <property type="match status" value="1"/>
</dbReference>
<evidence type="ECO:0000313" key="5">
    <source>
        <dbReference type="EMBL" id="KAF1816393.1"/>
    </source>
</evidence>
<evidence type="ECO:0000313" key="7">
    <source>
        <dbReference type="RefSeq" id="XP_033538024.1"/>
    </source>
</evidence>
<reference evidence="7" key="2">
    <citation type="submission" date="2020-04" db="EMBL/GenBank/DDBJ databases">
        <authorList>
            <consortium name="NCBI Genome Project"/>
        </authorList>
    </citation>
    <scope>NUCLEOTIDE SEQUENCE</scope>
    <source>
        <strain evidence="7">CBS 781.70</strain>
    </source>
</reference>
<feature type="compositionally biased region" description="Low complexity" evidence="3">
    <location>
        <begin position="34"/>
        <end position="46"/>
    </location>
</feature>
<dbReference type="GO" id="GO:0006457">
    <property type="term" value="P:protein folding"/>
    <property type="evidence" value="ECO:0007669"/>
    <property type="project" value="TreeGrafter"/>
</dbReference>
<evidence type="ECO:0000313" key="6">
    <source>
        <dbReference type="Proteomes" id="UP000504638"/>
    </source>
</evidence>
<dbReference type="EMBL" id="ML975150">
    <property type="protein sequence ID" value="KAF1816393.1"/>
    <property type="molecule type" value="Genomic_DNA"/>
</dbReference>
<feature type="region of interest" description="Disordered" evidence="3">
    <location>
        <begin position="24"/>
        <end position="69"/>
    </location>
</feature>
<feature type="domain" description="Cns1/TTC4 wheel" evidence="4">
    <location>
        <begin position="346"/>
        <end position="457"/>
    </location>
</feature>
<dbReference type="InterPro" id="IPR044059">
    <property type="entry name" value="Csn1/TTC4_wheel"/>
</dbReference>
<dbReference type="CDD" id="cd21381">
    <property type="entry name" value="CTWD_TTC4"/>
    <property type="match status" value="1"/>
</dbReference>
<gene>
    <name evidence="5 7" type="ORF">P152DRAFT_121674</name>
</gene>
<evidence type="ECO:0000256" key="1">
    <source>
        <dbReference type="ARBA" id="ARBA00022737"/>
    </source>
</evidence>
<evidence type="ECO:0000259" key="4">
    <source>
        <dbReference type="Pfam" id="PF18972"/>
    </source>
</evidence>
<feature type="compositionally biased region" description="Acidic residues" evidence="3">
    <location>
        <begin position="163"/>
        <end position="172"/>
    </location>
</feature>
<name>A0A6G1GEB7_9PEZI</name>
<dbReference type="Proteomes" id="UP000504638">
    <property type="component" value="Unplaced"/>
</dbReference>
<dbReference type="Gene3D" id="1.25.40.10">
    <property type="entry name" value="Tetratricopeptide repeat domain"/>
    <property type="match status" value="1"/>
</dbReference>
<dbReference type="RefSeq" id="XP_033538024.1">
    <property type="nucleotide sequence ID" value="XM_033673710.1"/>
</dbReference>
<evidence type="ECO:0000256" key="3">
    <source>
        <dbReference type="SAM" id="MobiDB-lite"/>
    </source>
</evidence>
<dbReference type="GO" id="GO:0051879">
    <property type="term" value="F:Hsp90 protein binding"/>
    <property type="evidence" value="ECO:0007669"/>
    <property type="project" value="InterPro"/>
</dbReference>
<dbReference type="OrthoDB" id="420195at2759"/>
<reference evidence="7" key="3">
    <citation type="submission" date="2025-04" db="UniProtKB">
        <authorList>
            <consortium name="RefSeq"/>
        </authorList>
    </citation>
    <scope>IDENTIFICATION</scope>
    <source>
        <strain evidence="7">CBS 781.70</strain>
    </source>
</reference>
<dbReference type="GO" id="GO:0005634">
    <property type="term" value="C:nucleus"/>
    <property type="evidence" value="ECO:0007669"/>
    <property type="project" value="TreeGrafter"/>
</dbReference>
<protein>
    <recommendedName>
        <fullName evidence="4">Cns1/TTC4 wheel domain-containing protein</fullName>
    </recommendedName>
</protein>
<organism evidence="5">
    <name type="scientific">Eremomyces bilateralis CBS 781.70</name>
    <dbReference type="NCBI Taxonomy" id="1392243"/>
    <lineage>
        <taxon>Eukaryota</taxon>
        <taxon>Fungi</taxon>
        <taxon>Dikarya</taxon>
        <taxon>Ascomycota</taxon>
        <taxon>Pezizomycotina</taxon>
        <taxon>Dothideomycetes</taxon>
        <taxon>Dothideomycetes incertae sedis</taxon>
        <taxon>Eremomycetales</taxon>
        <taxon>Eremomycetaceae</taxon>
        <taxon>Eremomyces</taxon>
    </lineage>
</organism>
<dbReference type="GO" id="GO:0005829">
    <property type="term" value="C:cytosol"/>
    <property type="evidence" value="ECO:0007669"/>
    <property type="project" value="TreeGrafter"/>
</dbReference>
<dbReference type="AlphaFoldDB" id="A0A6G1GEB7"/>
<keyword evidence="6" id="KW-1185">Reference proteome</keyword>
<keyword evidence="2" id="KW-0802">TPR repeat</keyword>